<organism evidence="1">
    <name type="scientific">Trepomonas sp. PC1</name>
    <dbReference type="NCBI Taxonomy" id="1076344"/>
    <lineage>
        <taxon>Eukaryota</taxon>
        <taxon>Metamonada</taxon>
        <taxon>Diplomonadida</taxon>
        <taxon>Hexamitidae</taxon>
        <taxon>Hexamitinae</taxon>
        <taxon>Trepomonas</taxon>
    </lineage>
</organism>
<dbReference type="EMBL" id="GDID01007839">
    <property type="protein sequence ID" value="JAP88767.1"/>
    <property type="molecule type" value="Transcribed_RNA"/>
</dbReference>
<reference evidence="1" key="1">
    <citation type="submission" date="2015-07" db="EMBL/GenBank/DDBJ databases">
        <title>Adaptation to a free-living lifestyle via gene acquisitions in the diplomonad Trepomonas sp. PC1.</title>
        <authorList>
            <person name="Xu F."/>
            <person name="Jerlstrom-Hultqvist J."/>
            <person name="Kolisko M."/>
            <person name="Simpson A.G.B."/>
            <person name="Roger A.J."/>
            <person name="Svard S.G."/>
            <person name="Andersson J.O."/>
        </authorList>
    </citation>
    <scope>NUCLEOTIDE SEQUENCE</scope>
    <source>
        <strain evidence="1">PC1</strain>
    </source>
</reference>
<protein>
    <submittedName>
        <fullName evidence="1">Uncharacterized protein</fullName>
    </submittedName>
</protein>
<accession>A0A146JWH0</accession>
<feature type="non-terminal residue" evidence="1">
    <location>
        <position position="1"/>
    </location>
</feature>
<gene>
    <name evidence="1" type="ORF">TPC1_31738</name>
</gene>
<evidence type="ECO:0000313" key="1">
    <source>
        <dbReference type="EMBL" id="JAP88767.1"/>
    </source>
</evidence>
<proteinExistence type="predicted"/>
<sequence length="317" mass="37175">QIKSVQQLDSCPFVFKYSRYSPQEVENVIYYEYDKAIYPLNCKLLHQFTQICSAKSFCPIFPAELLKLSPEAFETEKLLNYFFDLTFQFVFGSKMHQCDEFSALLLNEVLAKAQKTVFEKLLNRLPKAFSQEFSSEQVLYQEIKIQFQYFETVVKARKTLLQKQRELFQQTNNESREQLKNCIFEEEGEIGKLMTVQLLLEVQLNAYKELFSQIDQQKKMSVSLNEALNVANLKIGDIAKLIEQQQLELKMSPEQALCIKRQMEFDQQQIKTKKMAEQCRSFIDLIVEKMKEIDEAKMAVKMIEDVHAVLDAIQNLK</sequence>
<dbReference type="AlphaFoldDB" id="A0A146JWH0"/>
<name>A0A146JWH0_9EUKA</name>